<evidence type="ECO:0000256" key="1">
    <source>
        <dbReference type="ARBA" id="ARBA00022801"/>
    </source>
</evidence>
<dbReference type="SUPFAM" id="SSF53474">
    <property type="entry name" value="alpha/beta-Hydrolases"/>
    <property type="match status" value="1"/>
</dbReference>
<keyword evidence="1" id="KW-0378">Hydrolase</keyword>
<dbReference type="InterPro" id="IPR029058">
    <property type="entry name" value="AB_hydrolase_fold"/>
</dbReference>
<name>A0AAD1YX80_9LAMI</name>
<dbReference type="Pfam" id="PF01764">
    <property type="entry name" value="Lipase_3"/>
    <property type="match status" value="1"/>
</dbReference>
<evidence type="ECO:0000259" key="2">
    <source>
        <dbReference type="Pfam" id="PF01764"/>
    </source>
</evidence>
<proteinExistence type="predicted"/>
<dbReference type="InterPro" id="IPR044819">
    <property type="entry name" value="OBL-like"/>
</dbReference>
<accession>A0AAD1YX80</accession>
<evidence type="ECO:0000313" key="3">
    <source>
        <dbReference type="EMBL" id="CAI9758810.1"/>
    </source>
</evidence>
<keyword evidence="4" id="KW-1185">Reference proteome</keyword>
<dbReference type="Gene3D" id="3.40.50.1820">
    <property type="entry name" value="alpha/beta hydrolase"/>
    <property type="match status" value="1"/>
</dbReference>
<dbReference type="PANTHER" id="PTHR46086:SF17">
    <property type="entry name" value="ALPHA_BETA-HYDROLASES SUPERFAMILY PROTEIN"/>
    <property type="match status" value="1"/>
</dbReference>
<dbReference type="GO" id="GO:0006629">
    <property type="term" value="P:lipid metabolic process"/>
    <property type="evidence" value="ECO:0007669"/>
    <property type="project" value="InterPro"/>
</dbReference>
<dbReference type="PANTHER" id="PTHR46086">
    <property type="entry name" value="ALPHA/BETA-HYDROLASES SUPERFAMILY PROTEIN"/>
    <property type="match status" value="1"/>
</dbReference>
<sequence length="451" mass="52472">MASNVLTSKKYLVLKTHDASLIDIFHILFTKDIESKDFVETLEVKQEILKERGVIFLSMLSQKILQYNKKTLYLFGSTFEMWLNLLGNKNNFRMFLSALLRGKMELPNQQSFNFLSTIGFLDNRVELDKKIKPGDSKYFAALTAMASKIAYENEEFIQVVVKKIWKMDFLGFYDCWDERHQANTTQGFMFHDKNTNPETIIVAFRGTDPFNADDWTTDIDISWYKFDAINGRVHGGFMKALGLKLDGSWPRDDGAYNAITKDLKNHLENNIRTRFIITGHSLGGALAILFPAVLELHKEAGVLKRLEGVYTFGQPKVGDKKFGKFMDKLLQYYGVKYYRFVYSHDIVPQMPYDDSVLMFKHFGTCIYINCIYERKNVEEESYKNYIDVVTRRIDAFWELVRSFILPRIFGSEYKERLLLQMFRLVGFIIPGFPAHGPQEYINATRLANYSL</sequence>
<feature type="domain" description="Fungal lipase-type" evidence="2">
    <location>
        <begin position="201"/>
        <end position="353"/>
    </location>
</feature>
<evidence type="ECO:0000313" key="4">
    <source>
        <dbReference type="Proteomes" id="UP000834106"/>
    </source>
</evidence>
<dbReference type="AlphaFoldDB" id="A0AAD1YX80"/>
<reference evidence="3" key="1">
    <citation type="submission" date="2023-05" db="EMBL/GenBank/DDBJ databases">
        <authorList>
            <person name="Huff M."/>
        </authorList>
    </citation>
    <scope>NUCLEOTIDE SEQUENCE</scope>
</reference>
<dbReference type="EMBL" id="OU503038">
    <property type="protein sequence ID" value="CAI9758810.1"/>
    <property type="molecule type" value="Genomic_DNA"/>
</dbReference>
<dbReference type="Proteomes" id="UP000834106">
    <property type="component" value="Chromosome 3"/>
</dbReference>
<dbReference type="InterPro" id="IPR002921">
    <property type="entry name" value="Fungal_lipase-type"/>
</dbReference>
<protein>
    <recommendedName>
        <fullName evidence="2">Fungal lipase-type domain-containing protein</fullName>
    </recommendedName>
</protein>
<gene>
    <name evidence="3" type="ORF">FPE_LOCUS6240</name>
</gene>
<dbReference type="GO" id="GO:0004806">
    <property type="term" value="F:triacylglycerol lipase activity"/>
    <property type="evidence" value="ECO:0007669"/>
    <property type="project" value="InterPro"/>
</dbReference>
<organism evidence="3 4">
    <name type="scientific">Fraxinus pennsylvanica</name>
    <dbReference type="NCBI Taxonomy" id="56036"/>
    <lineage>
        <taxon>Eukaryota</taxon>
        <taxon>Viridiplantae</taxon>
        <taxon>Streptophyta</taxon>
        <taxon>Embryophyta</taxon>
        <taxon>Tracheophyta</taxon>
        <taxon>Spermatophyta</taxon>
        <taxon>Magnoliopsida</taxon>
        <taxon>eudicotyledons</taxon>
        <taxon>Gunneridae</taxon>
        <taxon>Pentapetalae</taxon>
        <taxon>asterids</taxon>
        <taxon>lamiids</taxon>
        <taxon>Lamiales</taxon>
        <taxon>Oleaceae</taxon>
        <taxon>Oleeae</taxon>
        <taxon>Fraxinus</taxon>
    </lineage>
</organism>
<dbReference type="CDD" id="cd00519">
    <property type="entry name" value="Lipase_3"/>
    <property type="match status" value="1"/>
</dbReference>